<name>A0A142V9Y1_9CHLR</name>
<dbReference type="Proteomes" id="UP000076394">
    <property type="component" value="Chromosome"/>
</dbReference>
<organism evidence="1">
    <name type="scientific">Dehalococcoides mccartyi</name>
    <dbReference type="NCBI Taxonomy" id="61435"/>
    <lineage>
        <taxon>Bacteria</taxon>
        <taxon>Bacillati</taxon>
        <taxon>Chloroflexota</taxon>
        <taxon>Dehalococcoidia</taxon>
        <taxon>Dehalococcoidales</taxon>
        <taxon>Dehalococcoidaceae</taxon>
        <taxon>Dehalococcoides</taxon>
    </lineage>
</organism>
<accession>A0A142V9Y1</accession>
<sequence length="59" mass="6749">MKELTCSHCGHTGSDVSYHYTYIGGQGDIRVIECDDLIACWKRWDTQHDIHKPELVGTK</sequence>
<proteinExistence type="predicted"/>
<reference evidence="1" key="1">
    <citation type="submission" date="2015-03" db="EMBL/GenBank/DDBJ databases">
        <title>Genomic characterization of Dehalococcoides mccartyi strain 11a5, an unusal plasmid-containing chloroethene dechlorinator.</title>
        <authorList>
            <person name="Zhao S."/>
            <person name="Ding C."/>
            <person name="He J."/>
        </authorList>
    </citation>
    <scope>NUCLEOTIDE SEQUENCE [LARGE SCALE GENOMIC DNA]</scope>
    <source>
        <strain evidence="1">11a5</strain>
    </source>
</reference>
<evidence type="ECO:0000313" key="1">
    <source>
        <dbReference type="EMBL" id="AMU86646.1"/>
    </source>
</evidence>
<dbReference type="EMBL" id="CP011127">
    <property type="protein sequence ID" value="AMU86646.1"/>
    <property type="molecule type" value="Genomic_DNA"/>
</dbReference>
<gene>
    <name evidence="1" type="ORF">Dm11a5_0820</name>
</gene>
<dbReference type="AlphaFoldDB" id="A0A142V9Y1"/>
<protein>
    <submittedName>
        <fullName evidence="1">Uncharacterized protein</fullName>
    </submittedName>
</protein>
<dbReference type="PATRIC" id="fig|61435.8.peg.818"/>
<dbReference type="RefSeq" id="WP_015407772.1">
    <property type="nucleotide sequence ID" value="NZ_CP011127.1"/>
</dbReference>